<protein>
    <recommendedName>
        <fullName evidence="1">MCP methyltransferase CheR-type SAM-binding domain-containing protein</fullName>
    </recommendedName>
</protein>
<dbReference type="GO" id="GO:0008168">
    <property type="term" value="F:methyltransferase activity"/>
    <property type="evidence" value="ECO:0007669"/>
    <property type="project" value="TreeGrafter"/>
</dbReference>
<evidence type="ECO:0000313" key="3">
    <source>
        <dbReference type="Proteomes" id="UP000824782"/>
    </source>
</evidence>
<accession>A0AAV7AGW7</accession>
<dbReference type="InterPro" id="IPR026669">
    <property type="entry name" value="Arsenite_MeTrfase-like"/>
</dbReference>
<dbReference type="CDD" id="cd02440">
    <property type="entry name" value="AdoMet_MTases"/>
    <property type="match status" value="1"/>
</dbReference>
<proteinExistence type="predicted"/>
<gene>
    <name evidence="2" type="ORF">GDO81_015119</name>
</gene>
<organism evidence="2 3">
    <name type="scientific">Engystomops pustulosus</name>
    <name type="common">Tungara frog</name>
    <name type="synonym">Physalaemus pustulosus</name>
    <dbReference type="NCBI Taxonomy" id="76066"/>
    <lineage>
        <taxon>Eukaryota</taxon>
        <taxon>Metazoa</taxon>
        <taxon>Chordata</taxon>
        <taxon>Craniata</taxon>
        <taxon>Vertebrata</taxon>
        <taxon>Euteleostomi</taxon>
        <taxon>Amphibia</taxon>
        <taxon>Batrachia</taxon>
        <taxon>Anura</taxon>
        <taxon>Neobatrachia</taxon>
        <taxon>Hyloidea</taxon>
        <taxon>Leptodactylidae</taxon>
        <taxon>Leiuperinae</taxon>
        <taxon>Engystomops</taxon>
    </lineage>
</organism>
<dbReference type="Proteomes" id="UP000824782">
    <property type="component" value="Unassembled WGS sequence"/>
</dbReference>
<evidence type="ECO:0000313" key="2">
    <source>
        <dbReference type="EMBL" id="KAG8560769.1"/>
    </source>
</evidence>
<feature type="domain" description="MCP methyltransferase CheR-type SAM-binding" evidence="1">
    <location>
        <begin position="122"/>
        <end position="191"/>
    </location>
</feature>
<dbReference type="InterPro" id="IPR029063">
    <property type="entry name" value="SAM-dependent_MTases_sf"/>
</dbReference>
<reference evidence="2" key="1">
    <citation type="thesis" date="2020" institute="ProQuest LLC" country="789 East Eisenhower Parkway, Ann Arbor, MI, USA">
        <title>Comparative Genomics and Chromosome Evolution.</title>
        <authorList>
            <person name="Mudd A.B."/>
        </authorList>
    </citation>
    <scope>NUCLEOTIDE SEQUENCE</scope>
    <source>
        <strain evidence="2">237g6f4</strain>
        <tissue evidence="2">Blood</tissue>
    </source>
</reference>
<evidence type="ECO:0000259" key="1">
    <source>
        <dbReference type="Pfam" id="PF01739"/>
    </source>
</evidence>
<sequence length="232" mass="26619">MYFQIQKLQKPTIHVDAFLYNDDTIDILCEEGKMSRNYCMSCGSTKTAPLDFVSHSFSIPELRFLFHHAFPDLSGKTLLDVGSRLGAVLFAGYVYSSASRLYGVEINPELCDLQEKIINKYNFLDRIQVHHADICSQKTLLQGADVIVLNNVFEYFLNKEEQIKAWMFMYENLRKKGSLIVTVPGLKESFSKLQVNIQLSEWVEEIELDTDIFLGPDTDQDALSDIHLYKVL</sequence>
<name>A0AAV7AGW7_ENGPU</name>
<dbReference type="AlphaFoldDB" id="A0AAV7AGW7"/>
<dbReference type="PANTHER" id="PTHR43675">
    <property type="entry name" value="ARSENITE METHYLTRANSFERASE"/>
    <property type="match status" value="1"/>
</dbReference>
<comment type="caution">
    <text evidence="2">The sequence shown here is derived from an EMBL/GenBank/DDBJ whole genome shotgun (WGS) entry which is preliminary data.</text>
</comment>
<dbReference type="PANTHER" id="PTHR43675:SF1">
    <property type="entry name" value="RIKEN CDNA 2700097O09 GENE"/>
    <property type="match status" value="1"/>
</dbReference>
<keyword evidence="3" id="KW-1185">Reference proteome</keyword>
<dbReference type="Gene3D" id="3.40.50.150">
    <property type="entry name" value="Vaccinia Virus protein VP39"/>
    <property type="match status" value="1"/>
</dbReference>
<dbReference type="InterPro" id="IPR022642">
    <property type="entry name" value="CheR_C"/>
</dbReference>
<dbReference type="EMBL" id="WNYA01000007">
    <property type="protein sequence ID" value="KAG8560769.1"/>
    <property type="molecule type" value="Genomic_DNA"/>
</dbReference>
<dbReference type="Pfam" id="PF01739">
    <property type="entry name" value="CheR"/>
    <property type="match status" value="1"/>
</dbReference>
<dbReference type="SUPFAM" id="SSF53335">
    <property type="entry name" value="S-adenosyl-L-methionine-dependent methyltransferases"/>
    <property type="match status" value="1"/>
</dbReference>